<dbReference type="InterPro" id="IPR005532">
    <property type="entry name" value="SUMF_dom"/>
</dbReference>
<proteinExistence type="predicted"/>
<keyword evidence="3" id="KW-1185">Reference proteome</keyword>
<feature type="domain" description="Sulfatase-modifying factor enzyme-like" evidence="1">
    <location>
        <begin position="235"/>
        <end position="447"/>
    </location>
</feature>
<dbReference type="PANTHER" id="PTHR23150">
    <property type="entry name" value="SULFATASE MODIFYING FACTOR 1, 2"/>
    <property type="match status" value="1"/>
</dbReference>
<dbReference type="RefSeq" id="WP_218130364.1">
    <property type="nucleotide sequence ID" value="NZ_FNIX01000008.1"/>
</dbReference>
<evidence type="ECO:0000313" key="2">
    <source>
        <dbReference type="EMBL" id="SDP40238.1"/>
    </source>
</evidence>
<dbReference type="PANTHER" id="PTHR23150:SF19">
    <property type="entry name" value="FORMYLGLYCINE-GENERATING ENZYME"/>
    <property type="match status" value="1"/>
</dbReference>
<dbReference type="EMBL" id="FNIX01000008">
    <property type="protein sequence ID" value="SDP40238.1"/>
    <property type="molecule type" value="Genomic_DNA"/>
</dbReference>
<dbReference type="SUPFAM" id="SSF56436">
    <property type="entry name" value="C-type lectin-like"/>
    <property type="match status" value="1"/>
</dbReference>
<evidence type="ECO:0000313" key="3">
    <source>
        <dbReference type="Proteomes" id="UP000199691"/>
    </source>
</evidence>
<dbReference type="InterPro" id="IPR051043">
    <property type="entry name" value="Sulfatase_Mod_Factor_Kinase"/>
</dbReference>
<dbReference type="InterPro" id="IPR016187">
    <property type="entry name" value="CTDL_fold"/>
</dbReference>
<dbReference type="SUPFAM" id="SSF102712">
    <property type="entry name" value="JAB1/MPN domain"/>
    <property type="match status" value="1"/>
</dbReference>
<dbReference type="Gene3D" id="3.90.1580.10">
    <property type="entry name" value="paralog of FGE (formylglycine-generating enzyme)"/>
    <property type="match status" value="1"/>
</dbReference>
<accession>A0A1H0SG61</accession>
<gene>
    <name evidence="2" type="ORF">SAMN05421507_10833</name>
</gene>
<reference evidence="3" key="1">
    <citation type="submission" date="2016-10" db="EMBL/GenBank/DDBJ databases">
        <authorList>
            <person name="Varghese N."/>
            <person name="Submissions S."/>
        </authorList>
    </citation>
    <scope>NUCLEOTIDE SEQUENCE [LARGE SCALE GENOMIC DNA]</scope>
    <source>
        <strain evidence="3">CGMCC 4.6609</strain>
    </source>
</reference>
<dbReference type="Gene3D" id="3.40.140.10">
    <property type="entry name" value="Cytidine Deaminase, domain 2"/>
    <property type="match status" value="1"/>
</dbReference>
<dbReference type="STRING" id="641025.SAMN05421507_10833"/>
<sequence>MPDQTAVALPPSLVTRIVEYVVDRYPDKSFGYLVAPRGESRPHDFIGFEGNVRNSARWKHGFESRGQYFVDHPDAGFVAAEDESWRVQKMLQENDLHEVAVFHTHRRHPGNFSVIDYDLHTSRFDSMWHLIISLRNPDQPQLRAFSATARGIRELAVHLGSPSSDEPLPPDWREALELDEAGRPRCPDSRTIVRSVAHLAARADKEAYEELVTHGLYRHAEDRYQEFVTPWLEELAGGVFQMGSPSPAVQHFCGETPRHEVALSPFALSRVPVTNRLYTLLVPDHAYPSAEAELPVVGVSWYDAVLFAGWVGCRLPTEAEWEFACGAGSAHDWCCAAEVLPAHSWCSDNAGGRRHPVGTRAPNAWGLYDMHGNVWEWCADTYFPDFYSWSPRRDPFAHNGGLNLAATEHKVSRGGGYLALPEMCRTRFRLHDPAGYSAPDLGFRLARGPRPVREGEDNVPW</sequence>
<organism evidence="2 3">
    <name type="scientific">Lentzea jiangxiensis</name>
    <dbReference type="NCBI Taxonomy" id="641025"/>
    <lineage>
        <taxon>Bacteria</taxon>
        <taxon>Bacillati</taxon>
        <taxon>Actinomycetota</taxon>
        <taxon>Actinomycetes</taxon>
        <taxon>Pseudonocardiales</taxon>
        <taxon>Pseudonocardiaceae</taxon>
        <taxon>Lentzea</taxon>
    </lineage>
</organism>
<dbReference type="Proteomes" id="UP000199691">
    <property type="component" value="Unassembled WGS sequence"/>
</dbReference>
<dbReference type="GO" id="GO:0120147">
    <property type="term" value="F:formylglycine-generating oxidase activity"/>
    <property type="evidence" value="ECO:0007669"/>
    <property type="project" value="TreeGrafter"/>
</dbReference>
<dbReference type="AlphaFoldDB" id="A0A1H0SG61"/>
<name>A0A1H0SG61_9PSEU</name>
<dbReference type="InterPro" id="IPR042095">
    <property type="entry name" value="SUMF_sf"/>
</dbReference>
<dbReference type="Pfam" id="PF03781">
    <property type="entry name" value="FGE-sulfatase"/>
    <property type="match status" value="1"/>
</dbReference>
<protein>
    <submittedName>
        <fullName evidence="2">Formylglycine-generating enzyme, required for sulfatase activity, contains SUMF1/FGE domain</fullName>
    </submittedName>
</protein>
<evidence type="ECO:0000259" key="1">
    <source>
        <dbReference type="Pfam" id="PF03781"/>
    </source>
</evidence>